<protein>
    <recommendedName>
        <fullName evidence="2">LEM domain-containing protein</fullName>
    </recommendedName>
</protein>
<reference evidence="3" key="1">
    <citation type="submission" date="2019-08" db="EMBL/GenBank/DDBJ databases">
        <title>The genome of the North American firefly Photinus pyralis.</title>
        <authorList>
            <consortium name="Photinus pyralis genome working group"/>
            <person name="Fallon T.R."/>
            <person name="Sander Lower S.E."/>
            <person name="Weng J.-K."/>
        </authorList>
    </citation>
    <scope>NUCLEOTIDE SEQUENCE</scope>
    <source>
        <strain evidence="3">TRF0915ILg1</strain>
        <tissue evidence="3">Whole body</tissue>
    </source>
</reference>
<dbReference type="EMBL" id="VTPC01090650">
    <property type="protein sequence ID" value="KAF2882128.1"/>
    <property type="molecule type" value="Genomic_DNA"/>
</dbReference>
<proteinExistence type="predicted"/>
<evidence type="ECO:0000259" key="2">
    <source>
        <dbReference type="PROSITE" id="PS50954"/>
    </source>
</evidence>
<evidence type="ECO:0000256" key="1">
    <source>
        <dbReference type="PROSITE-ProRule" id="PRU00023"/>
    </source>
</evidence>
<name>A0A8K0C7Q6_IGNLU</name>
<dbReference type="Proteomes" id="UP000801492">
    <property type="component" value="Unassembled WGS sequence"/>
</dbReference>
<dbReference type="InterPro" id="IPR003887">
    <property type="entry name" value="LEM_dom"/>
</dbReference>
<dbReference type="Pfam" id="PF22945">
    <property type="entry name" value="LEM-3_GIY-YIG"/>
    <property type="match status" value="1"/>
</dbReference>
<dbReference type="InterPro" id="IPR036770">
    <property type="entry name" value="Ankyrin_rpt-contain_sf"/>
</dbReference>
<dbReference type="PANTHER" id="PTHR46427">
    <property type="entry name" value="ANKYRIN REPEAT AND LEM DOMAIN-CONTAINING PROTEIN 1"/>
    <property type="match status" value="1"/>
</dbReference>
<organism evidence="3 4">
    <name type="scientific">Ignelater luminosus</name>
    <name type="common">Cucubano</name>
    <name type="synonym">Pyrophorus luminosus</name>
    <dbReference type="NCBI Taxonomy" id="2038154"/>
    <lineage>
        <taxon>Eukaryota</taxon>
        <taxon>Metazoa</taxon>
        <taxon>Ecdysozoa</taxon>
        <taxon>Arthropoda</taxon>
        <taxon>Hexapoda</taxon>
        <taxon>Insecta</taxon>
        <taxon>Pterygota</taxon>
        <taxon>Neoptera</taxon>
        <taxon>Endopterygota</taxon>
        <taxon>Coleoptera</taxon>
        <taxon>Polyphaga</taxon>
        <taxon>Elateriformia</taxon>
        <taxon>Elateroidea</taxon>
        <taxon>Elateridae</taxon>
        <taxon>Agrypninae</taxon>
        <taxon>Pyrophorini</taxon>
        <taxon>Ignelater</taxon>
    </lineage>
</organism>
<dbReference type="PROSITE" id="PS50297">
    <property type="entry name" value="ANK_REP_REGION"/>
    <property type="match status" value="1"/>
</dbReference>
<dbReference type="GO" id="GO:0005654">
    <property type="term" value="C:nucleoplasm"/>
    <property type="evidence" value="ECO:0007669"/>
    <property type="project" value="TreeGrafter"/>
</dbReference>
<feature type="domain" description="LEM" evidence="2">
    <location>
        <begin position="484"/>
        <end position="528"/>
    </location>
</feature>
<dbReference type="GO" id="GO:0000712">
    <property type="term" value="P:resolution of meiotic recombination intermediates"/>
    <property type="evidence" value="ECO:0007669"/>
    <property type="project" value="TreeGrafter"/>
</dbReference>
<dbReference type="SMART" id="SM00248">
    <property type="entry name" value="ANK"/>
    <property type="match status" value="4"/>
</dbReference>
<sequence length="753" mass="85216">MNVYRGRSFKEFSLASALYDAIKDNDYRGVIVLLEKGADPNFVLSCGISPFHLVIGDDSKEFALKTTKLILQYGGNPNIQTDEGLTPLHIAAAWGNIDIVKLLLNCGVDPEITDSNGLVPIYYAIEYKHPDIIVLLRNAMYEDLAKPNAPENENYDLVLDKIVVNNGHAEAEYELESEKENSLELQNLQKLPQTTPSEYVRDWCQTHAVEIQAQNELVKVQEPKEKSFDSCNFSHESKKSSPQNLPFVNCNRRRVNKNVIENFSLSYEPSIKYKTRRSASARNQAVDVSNMTLSISKQSEVSRESGIITLHDTSFSDGSSIVHDINNLNINELTWNEMNKVNEMKSLSKQLKDASSDYFTSNELSGSTNIMDQNVFDLTSRSTLIQNNVTKCTSHGLSFNHNVTKAKDTSDVPRITSEDGGGGGGGGEEVKCASLLSVAEVYKYTDNKEGIVLYEKRLLVNSKNDGMESNISAIQSHSSKLSSLPATFDYDTDTLRNELTQCGYHPGPITKTTKRVYLKKLRHLKRQILPRVATPTIDLNNNKVYSVELQETLSNPNWVNDLSEYKNFEEIICKDFTNPDRSRKWREGINKSSFTYLLLDPRVTKNLPCRAEEMSSEEIWKAFLSSIFYVGKGKRNRPYLHLYEAVSLWRQKDNRNLNKKLQQILNIWNDGYGVICLHVFQNVIPVEAYTREAAMINALKVDNIKNIKVGDFYGTASTWSSKQQNMLGAFLLYKAMQIFLNEGERQLRPADIS</sequence>
<dbReference type="SUPFAM" id="SSF48403">
    <property type="entry name" value="Ankyrin repeat"/>
    <property type="match status" value="1"/>
</dbReference>
<dbReference type="AlphaFoldDB" id="A0A8K0C7Q6"/>
<dbReference type="SUPFAM" id="SSF63451">
    <property type="entry name" value="LEM domain"/>
    <property type="match status" value="1"/>
</dbReference>
<accession>A0A8K0C7Q6</accession>
<dbReference type="PROSITE" id="PS50954">
    <property type="entry name" value="LEM"/>
    <property type="match status" value="1"/>
</dbReference>
<dbReference type="CDD" id="cd12934">
    <property type="entry name" value="LEM"/>
    <property type="match status" value="1"/>
</dbReference>
<dbReference type="GO" id="GO:0005737">
    <property type="term" value="C:cytoplasm"/>
    <property type="evidence" value="ECO:0007669"/>
    <property type="project" value="TreeGrafter"/>
</dbReference>
<dbReference type="PROSITE" id="PS50088">
    <property type="entry name" value="ANK_REPEAT"/>
    <property type="match status" value="1"/>
</dbReference>
<dbReference type="PANTHER" id="PTHR46427:SF1">
    <property type="entry name" value="ANKYRIN REPEAT AND LEM DOMAIN-CONTAINING PROTEIN 1"/>
    <property type="match status" value="1"/>
</dbReference>
<dbReference type="InterPro" id="IPR011015">
    <property type="entry name" value="LEM/LEM-like_dom_sf"/>
</dbReference>
<dbReference type="CDD" id="cd10454">
    <property type="entry name" value="GIY-YIG_COG3680_Meta"/>
    <property type="match status" value="1"/>
</dbReference>
<keyword evidence="1" id="KW-0040">ANK repeat</keyword>
<dbReference type="InterPro" id="IPR034998">
    <property type="entry name" value="ANKLE1"/>
</dbReference>
<evidence type="ECO:0000313" key="4">
    <source>
        <dbReference type="Proteomes" id="UP000801492"/>
    </source>
</evidence>
<dbReference type="GO" id="GO:0004520">
    <property type="term" value="F:DNA endonuclease activity"/>
    <property type="evidence" value="ECO:0007669"/>
    <property type="project" value="TreeGrafter"/>
</dbReference>
<dbReference type="SMART" id="SM00540">
    <property type="entry name" value="LEM"/>
    <property type="match status" value="1"/>
</dbReference>
<evidence type="ECO:0000313" key="3">
    <source>
        <dbReference type="EMBL" id="KAF2882128.1"/>
    </source>
</evidence>
<dbReference type="GO" id="GO:0000724">
    <property type="term" value="P:double-strand break repair via homologous recombination"/>
    <property type="evidence" value="ECO:0007669"/>
    <property type="project" value="TreeGrafter"/>
</dbReference>
<feature type="repeat" description="ANK" evidence="1">
    <location>
        <begin position="83"/>
        <end position="115"/>
    </location>
</feature>
<dbReference type="Pfam" id="PF12796">
    <property type="entry name" value="Ank_2"/>
    <property type="match status" value="1"/>
</dbReference>
<dbReference type="Pfam" id="PF03020">
    <property type="entry name" value="LEM"/>
    <property type="match status" value="1"/>
</dbReference>
<comment type="caution">
    <text evidence="3">The sequence shown here is derived from an EMBL/GenBank/DDBJ whole genome shotgun (WGS) entry which is preliminary data.</text>
</comment>
<dbReference type="Gene3D" id="1.25.40.20">
    <property type="entry name" value="Ankyrin repeat-containing domain"/>
    <property type="match status" value="1"/>
</dbReference>
<gene>
    <name evidence="3" type="ORF">ILUMI_24050</name>
</gene>
<dbReference type="Gene3D" id="1.10.720.40">
    <property type="match status" value="1"/>
</dbReference>
<dbReference type="OrthoDB" id="1601181at2759"/>
<dbReference type="InterPro" id="IPR002110">
    <property type="entry name" value="Ankyrin_rpt"/>
</dbReference>
<keyword evidence="4" id="KW-1185">Reference proteome</keyword>